<dbReference type="EMBL" id="BGPR01090298">
    <property type="protein sequence ID" value="GBM18802.1"/>
    <property type="molecule type" value="Genomic_DNA"/>
</dbReference>
<comment type="caution">
    <text evidence="2">The sequence shown here is derived from an EMBL/GenBank/DDBJ whole genome shotgun (WGS) entry which is preliminary data.</text>
</comment>
<name>A0A4Y2DPQ3_ARAVE</name>
<proteinExistence type="predicted"/>
<sequence>MKFGGRGGLVVRSRPRDRRSQVRNPIPLKIRRVWGLLHAKSYVVAKRPPIDVARKFGEGVPAQVSSSSSDRGLKLRGPPLNSPRVASKWDVNLTSMKFDIFVLITTRGSIYSY</sequence>
<dbReference type="AlphaFoldDB" id="A0A4Y2DPQ3"/>
<reference evidence="2 3" key="1">
    <citation type="journal article" date="2019" name="Sci. Rep.">
        <title>Orb-weaving spider Araneus ventricosus genome elucidates the spidroin gene catalogue.</title>
        <authorList>
            <person name="Kono N."/>
            <person name="Nakamura H."/>
            <person name="Ohtoshi R."/>
            <person name="Moran D.A.P."/>
            <person name="Shinohara A."/>
            <person name="Yoshida Y."/>
            <person name="Fujiwara M."/>
            <person name="Mori M."/>
            <person name="Tomita M."/>
            <person name="Arakawa K."/>
        </authorList>
    </citation>
    <scope>NUCLEOTIDE SEQUENCE [LARGE SCALE GENOMIC DNA]</scope>
</reference>
<protein>
    <submittedName>
        <fullName evidence="2">Uncharacterized protein</fullName>
    </submittedName>
</protein>
<evidence type="ECO:0000313" key="3">
    <source>
        <dbReference type="Proteomes" id="UP000499080"/>
    </source>
</evidence>
<organism evidence="2 3">
    <name type="scientific">Araneus ventricosus</name>
    <name type="common">Orbweaver spider</name>
    <name type="synonym">Epeira ventricosa</name>
    <dbReference type="NCBI Taxonomy" id="182803"/>
    <lineage>
        <taxon>Eukaryota</taxon>
        <taxon>Metazoa</taxon>
        <taxon>Ecdysozoa</taxon>
        <taxon>Arthropoda</taxon>
        <taxon>Chelicerata</taxon>
        <taxon>Arachnida</taxon>
        <taxon>Araneae</taxon>
        <taxon>Araneomorphae</taxon>
        <taxon>Entelegynae</taxon>
        <taxon>Araneoidea</taxon>
        <taxon>Araneidae</taxon>
        <taxon>Araneus</taxon>
    </lineage>
</organism>
<feature type="region of interest" description="Disordered" evidence="1">
    <location>
        <begin position="1"/>
        <end position="21"/>
    </location>
</feature>
<keyword evidence="3" id="KW-1185">Reference proteome</keyword>
<evidence type="ECO:0000256" key="1">
    <source>
        <dbReference type="SAM" id="MobiDB-lite"/>
    </source>
</evidence>
<accession>A0A4Y2DPQ3</accession>
<evidence type="ECO:0000313" key="2">
    <source>
        <dbReference type="EMBL" id="GBM18802.1"/>
    </source>
</evidence>
<gene>
    <name evidence="2" type="ORF">AVEN_166549_1</name>
</gene>
<dbReference type="Proteomes" id="UP000499080">
    <property type="component" value="Unassembled WGS sequence"/>
</dbReference>